<dbReference type="EMBL" id="PIPL01000001">
    <property type="protein sequence ID" value="RUO26860.1"/>
    <property type="molecule type" value="Genomic_DNA"/>
</dbReference>
<evidence type="ECO:0000313" key="1">
    <source>
        <dbReference type="EMBL" id="RUO26860.1"/>
    </source>
</evidence>
<comment type="caution">
    <text evidence="1">The sequence shown here is derived from an EMBL/GenBank/DDBJ whole genome shotgun (WGS) entry which is preliminary data.</text>
</comment>
<keyword evidence="2" id="KW-1185">Reference proteome</keyword>
<dbReference type="Proteomes" id="UP000288293">
    <property type="component" value="Unassembled WGS sequence"/>
</dbReference>
<protein>
    <submittedName>
        <fullName evidence="1">Uncharacterized protein</fullName>
    </submittedName>
</protein>
<dbReference type="AlphaFoldDB" id="A0A432W9N4"/>
<dbReference type="RefSeq" id="WP_126803674.1">
    <property type="nucleotide sequence ID" value="NZ_PIPL01000001.1"/>
</dbReference>
<evidence type="ECO:0000313" key="2">
    <source>
        <dbReference type="Proteomes" id="UP000288293"/>
    </source>
</evidence>
<sequence length="62" mass="6739">MLVVGYGLNYFAFKKGIADDDGLVNTSALKNALKPKKKTTKPVTPFWTNGWILAAAITVALR</sequence>
<reference evidence="1 2" key="1">
    <citation type="journal article" date="2011" name="Front. Microbiol.">
        <title>Genomic signatures of strain selection and enhancement in Bacillus atrophaeus var. globigii, a historical biowarfare simulant.</title>
        <authorList>
            <person name="Gibbons H.S."/>
            <person name="Broomall S.M."/>
            <person name="McNew L.A."/>
            <person name="Daligault H."/>
            <person name="Chapman C."/>
            <person name="Bruce D."/>
            <person name="Karavis M."/>
            <person name="Krepps M."/>
            <person name="McGregor P.A."/>
            <person name="Hong C."/>
            <person name="Park K.H."/>
            <person name="Akmal A."/>
            <person name="Feldman A."/>
            <person name="Lin J.S."/>
            <person name="Chang W.E."/>
            <person name="Higgs B.W."/>
            <person name="Demirev P."/>
            <person name="Lindquist J."/>
            <person name="Liem A."/>
            <person name="Fochler E."/>
            <person name="Read T.D."/>
            <person name="Tapia R."/>
            <person name="Johnson S."/>
            <person name="Bishop-Lilly K.A."/>
            <person name="Detter C."/>
            <person name="Han C."/>
            <person name="Sozhamannan S."/>
            <person name="Rosenzweig C.N."/>
            <person name="Skowronski E.W."/>
        </authorList>
    </citation>
    <scope>NUCLEOTIDE SEQUENCE [LARGE SCALE GENOMIC DNA]</scope>
    <source>
        <strain evidence="1 2">MLST1</strain>
    </source>
</reference>
<organism evidence="1 2">
    <name type="scientific">Aliidiomarina minuta</name>
    <dbReference type="NCBI Taxonomy" id="880057"/>
    <lineage>
        <taxon>Bacteria</taxon>
        <taxon>Pseudomonadati</taxon>
        <taxon>Pseudomonadota</taxon>
        <taxon>Gammaproteobacteria</taxon>
        <taxon>Alteromonadales</taxon>
        <taxon>Idiomarinaceae</taxon>
        <taxon>Aliidiomarina</taxon>
    </lineage>
</organism>
<gene>
    <name evidence="1" type="ORF">CWE09_09275</name>
</gene>
<name>A0A432W9N4_9GAMM</name>
<proteinExistence type="predicted"/>
<accession>A0A432W9N4</accession>